<feature type="compositionally biased region" description="Polar residues" evidence="1">
    <location>
        <begin position="835"/>
        <end position="857"/>
    </location>
</feature>
<feature type="region of interest" description="Disordered" evidence="1">
    <location>
        <begin position="570"/>
        <end position="594"/>
    </location>
</feature>
<evidence type="ECO:0000256" key="1">
    <source>
        <dbReference type="SAM" id="MobiDB-lite"/>
    </source>
</evidence>
<evidence type="ECO:0000313" key="3">
    <source>
        <dbReference type="EMBL" id="SGY51058.1"/>
    </source>
</evidence>
<feature type="region of interest" description="Disordered" evidence="1">
    <location>
        <begin position="720"/>
        <end position="742"/>
    </location>
</feature>
<gene>
    <name evidence="3" type="primary">BQ5605_C001g00955</name>
    <name evidence="3" type="ORF">BQ5605_C001G00955</name>
</gene>
<evidence type="ECO:0000259" key="2">
    <source>
        <dbReference type="Pfam" id="PF14075"/>
    </source>
</evidence>
<organism evidence="3 4">
    <name type="scientific">Microbotryum silenes-dioicae</name>
    <dbReference type="NCBI Taxonomy" id="796604"/>
    <lineage>
        <taxon>Eukaryota</taxon>
        <taxon>Fungi</taxon>
        <taxon>Dikarya</taxon>
        <taxon>Basidiomycota</taxon>
        <taxon>Pucciniomycotina</taxon>
        <taxon>Microbotryomycetes</taxon>
        <taxon>Microbotryales</taxon>
        <taxon>Microbotryaceae</taxon>
        <taxon>Microbotryum</taxon>
    </lineage>
</organism>
<dbReference type="Pfam" id="PF14075">
    <property type="entry name" value="UBN_AB"/>
    <property type="match status" value="1"/>
</dbReference>
<feature type="compositionally biased region" description="Low complexity" evidence="1">
    <location>
        <begin position="60"/>
        <end position="79"/>
    </location>
</feature>
<accession>A0A2X0P782</accession>
<evidence type="ECO:0000313" key="4">
    <source>
        <dbReference type="Proteomes" id="UP000249464"/>
    </source>
</evidence>
<keyword evidence="4" id="KW-1185">Reference proteome</keyword>
<feature type="region of interest" description="Disordered" evidence="1">
    <location>
        <begin position="835"/>
        <end position="881"/>
    </location>
</feature>
<dbReference type="AlphaFoldDB" id="A0A2X0P782"/>
<proteinExistence type="predicted"/>
<dbReference type="Proteomes" id="UP000249464">
    <property type="component" value="Unassembled WGS sequence"/>
</dbReference>
<dbReference type="InterPro" id="IPR026947">
    <property type="entry name" value="UBN_middle_dom"/>
</dbReference>
<feature type="compositionally biased region" description="Basic and acidic residues" evidence="1">
    <location>
        <begin position="410"/>
        <end position="420"/>
    </location>
</feature>
<feature type="compositionally biased region" description="Polar residues" evidence="1">
    <location>
        <begin position="357"/>
        <end position="368"/>
    </location>
</feature>
<feature type="compositionally biased region" description="Basic and acidic residues" evidence="1">
    <location>
        <begin position="9"/>
        <end position="56"/>
    </location>
</feature>
<dbReference type="EMBL" id="FQNC01000043">
    <property type="protein sequence ID" value="SGY51058.1"/>
    <property type="molecule type" value="Genomic_DNA"/>
</dbReference>
<dbReference type="STRING" id="796604.A0A2X0P782"/>
<protein>
    <submittedName>
        <fullName evidence="3">BQ5605_C001g00955 protein</fullName>
    </submittedName>
</protein>
<feature type="compositionally biased region" description="Low complexity" evidence="1">
    <location>
        <begin position="146"/>
        <end position="155"/>
    </location>
</feature>
<feature type="compositionally biased region" description="Low complexity" evidence="1">
    <location>
        <begin position="112"/>
        <end position="122"/>
    </location>
</feature>
<feature type="compositionally biased region" description="Basic and acidic residues" evidence="1">
    <location>
        <begin position="436"/>
        <end position="454"/>
    </location>
</feature>
<feature type="compositionally biased region" description="Acidic residues" evidence="1">
    <location>
        <begin position="260"/>
        <end position="325"/>
    </location>
</feature>
<feature type="domain" description="Ubinuclein middle" evidence="2">
    <location>
        <begin position="594"/>
        <end position="842"/>
    </location>
</feature>
<sequence length="881" mass="95445">MAPSFPLGEHPDGDPFAAQDRERQANSRLGRMEARAQQEEQQRLKQEQAALQDRRSHTNTAAPTRAGSSTSSSYQGPSTNANGAGTGGHRTAFTVAPPPPGRAHQRNSARLSSHSSNTTITTTKKREPDLVISDTEDSSTTLNAQSPSASSAAAPRAVHHTTNILPARKRPRGENDQSFSVTVQSGIPCVRTTVPTPVRAAPANDEADEPMSDAPARAGDDSTLLSTPAEPARRVRESSLSSIASSPHAGHTSPLRTGEEGDEEEDEEDEGEEQEEGEGDPEGDDDGEDDDEQDDEDDDDDEDDEDDEDDDDDDEDSEADSEDEDSKVAASVTRPKTVDGVPDSDENMGSPGKDSKPATNAVGSTSNGTDEKKDAKPSPPPPGMSAVRLTYSFPPRGTDHGVLQINIGEMAREAGYDPSKDNIAQVASSDGEEDHSDGSDRDGKQKREREEAKPGETLPVRLPIPGVVGPPKLKKRRRAPNTVLGRFGGYDVEDPFVDDSEINLYEPKFTAQPKRAGFHVCVGPVAILTKSHRGRIPGSKNKPRVLGGPEAGADRHAAIPAASTSALPTFGAIGQGAGGPPVKPPKKKASQGTFSAEMQKEIDRLKDEVAKESFEVKNKFPPRLRPILVDVAMRALELDEYDDDFFAIMPKIFPYNLFTMKKLIKREVFPKRIAAYEAEQDRQIEIIRQNVVELLPISKKNHAEDYAHYRAERAAWEEKERKRLEGGGGTPEPIQGGFPSIAGVAAATGSDDEDATGPGLATTGPREPIYKFRFNEAMRVALYNACEIGDRMSELIVEKQELEKAVEQGQKVHSAANDRKILYAKLLKFWPSGDMTSNQLSRESKHTSQVPRSSTSHSRPDVPSPTAVSAAKNKLIRQSQR</sequence>
<feature type="region of interest" description="Disordered" evidence="1">
    <location>
        <begin position="1"/>
        <end position="480"/>
    </location>
</feature>
<feature type="compositionally biased region" description="Polar residues" evidence="1">
    <location>
        <begin position="176"/>
        <end position="185"/>
    </location>
</feature>
<name>A0A2X0P782_9BASI</name>
<reference evidence="3 4" key="1">
    <citation type="submission" date="2016-11" db="EMBL/GenBank/DDBJ databases">
        <authorList>
            <person name="Jaros S."/>
            <person name="Januszkiewicz K."/>
            <person name="Wedrychowicz H."/>
        </authorList>
    </citation>
    <scope>NUCLEOTIDE SEQUENCE [LARGE SCALE GENOMIC DNA]</scope>
</reference>